<dbReference type="GO" id="GO:0035267">
    <property type="term" value="C:NuA4 histone acetyltransferase complex"/>
    <property type="evidence" value="ECO:0007669"/>
    <property type="project" value="InterPro"/>
</dbReference>
<feature type="compositionally biased region" description="Low complexity" evidence="7">
    <location>
        <begin position="548"/>
        <end position="563"/>
    </location>
</feature>
<dbReference type="Gene3D" id="1.10.10.60">
    <property type="entry name" value="Homeodomain-like"/>
    <property type="match status" value="1"/>
</dbReference>
<keyword evidence="8" id="KW-1133">Transmembrane helix</keyword>
<dbReference type="GO" id="GO:0000812">
    <property type="term" value="C:Swr1 complex"/>
    <property type="evidence" value="ECO:0007669"/>
    <property type="project" value="TreeGrafter"/>
</dbReference>
<evidence type="ECO:0000256" key="1">
    <source>
        <dbReference type="ARBA" id="ARBA00004123"/>
    </source>
</evidence>
<dbReference type="Proteomes" id="UP000277300">
    <property type="component" value="Unassembled WGS sequence"/>
</dbReference>
<organism evidence="10 11">
    <name type="scientific">Phytophthora kernoviae</name>
    <dbReference type="NCBI Taxonomy" id="325452"/>
    <lineage>
        <taxon>Eukaryota</taxon>
        <taxon>Sar</taxon>
        <taxon>Stramenopiles</taxon>
        <taxon>Oomycota</taxon>
        <taxon>Peronosporomycetes</taxon>
        <taxon>Peronosporales</taxon>
        <taxon>Peronosporaceae</taxon>
        <taxon>Phytophthora</taxon>
    </lineage>
</organism>
<dbReference type="InterPro" id="IPR027109">
    <property type="entry name" value="Swc4/Dmap1"/>
</dbReference>
<evidence type="ECO:0000256" key="7">
    <source>
        <dbReference type="SAM" id="MobiDB-lite"/>
    </source>
</evidence>
<dbReference type="Pfam" id="PF05499">
    <property type="entry name" value="DMAP1"/>
    <property type="match status" value="1"/>
</dbReference>
<dbReference type="PROSITE" id="PS50090">
    <property type="entry name" value="MYB_LIKE"/>
    <property type="match status" value="1"/>
</dbReference>
<dbReference type="GO" id="GO:0006338">
    <property type="term" value="P:chromatin remodeling"/>
    <property type="evidence" value="ECO:0007669"/>
    <property type="project" value="InterPro"/>
</dbReference>
<dbReference type="InterPro" id="IPR001005">
    <property type="entry name" value="SANT/Myb"/>
</dbReference>
<sequence>MVSLFGKKKEGMTLRPRVRRATPLMDVGLAVILGAVTGVYIFKDTMQRWQISEGEYVAGEVNKDEITLVAQTIMSDVAQILGLAGSKAGANGGPGAAAATELNQLKPSGASPASLALHGKQSGGSKQKKLTGMQREVLELLESNHRVSHALYQGFGKTSLKQKWKERRSLPAIKWLRKPFRNPARATLTGESGEDEGLVLSHWVKSHMEQPDYVFARFNVKSETTSYSDEEYEAVLVQHQDPMMKWTKEETDVLMRLCQRFDLRWIVVSDKYNANPIAKGALRSLEDVKYRYYEVARLLAEYREKQARGDLAKKALSAGTESSLTNEAAAATTHLTSDATPSSAAAVSVEPGTATGVKIESTPTPAPSTLVPSTSEHYKFNIAYEKQRKRQLELAFTRTIEEENEIRRLNDELRGVEQQLKKAAVRVDPKKKKELADVPYEIKRALPTGVILRSSLLALPQQKHALSAKLLKKLQLLLDEMGVPARPMPTKPVCETFDRLRQDAVGLLSLRKHLKSKQNEAQALRERYHALTGQEYKPITTPITRSGDAASADASNTANSAANHTPSTISRGKTSKHSEKALRASAKKRNSIGHLGLPAKRNKKTPH</sequence>
<feature type="coiled-coil region" evidence="6">
    <location>
        <begin position="507"/>
        <end position="534"/>
    </location>
</feature>
<gene>
    <name evidence="10" type="ORF">BBP00_00007953</name>
</gene>
<accession>A0A3F2RGU8</accession>
<protein>
    <recommendedName>
        <fullName evidence="9">Myb-like domain-containing protein</fullName>
    </recommendedName>
</protein>
<keyword evidence="5" id="KW-0539">Nucleus</keyword>
<dbReference type="SMART" id="SM00717">
    <property type="entry name" value="SANT"/>
    <property type="match status" value="1"/>
</dbReference>
<feature type="region of interest" description="Disordered" evidence="7">
    <location>
        <begin position="109"/>
        <end position="129"/>
    </location>
</feature>
<evidence type="ECO:0000256" key="6">
    <source>
        <dbReference type="SAM" id="Coils"/>
    </source>
</evidence>
<feature type="coiled-coil region" evidence="6">
    <location>
        <begin position="399"/>
        <end position="426"/>
    </location>
</feature>
<feature type="domain" description="Myb-like" evidence="9">
    <location>
        <begin position="245"/>
        <end position="296"/>
    </location>
</feature>
<keyword evidence="8" id="KW-0472">Membrane</keyword>
<dbReference type="OrthoDB" id="19740at2759"/>
<feature type="region of interest" description="Disordered" evidence="7">
    <location>
        <begin position="539"/>
        <end position="607"/>
    </location>
</feature>
<keyword evidence="8" id="KW-0812">Transmembrane</keyword>
<evidence type="ECO:0000256" key="3">
    <source>
        <dbReference type="ARBA" id="ARBA00023015"/>
    </source>
</evidence>
<dbReference type="PANTHER" id="PTHR12855">
    <property type="entry name" value="DNA METHYLTRANSFERASE 1-ASSOCIATED PROTEIN 1 FAMILY MEMBER"/>
    <property type="match status" value="1"/>
</dbReference>
<comment type="caution">
    <text evidence="10">The sequence shown here is derived from an EMBL/GenBank/DDBJ whole genome shotgun (WGS) entry which is preliminary data.</text>
</comment>
<evidence type="ECO:0000256" key="4">
    <source>
        <dbReference type="ARBA" id="ARBA00023163"/>
    </source>
</evidence>
<keyword evidence="3" id="KW-0805">Transcription regulation</keyword>
<dbReference type="GO" id="GO:0006281">
    <property type="term" value="P:DNA repair"/>
    <property type="evidence" value="ECO:0007669"/>
    <property type="project" value="InterPro"/>
</dbReference>
<dbReference type="InterPro" id="IPR032563">
    <property type="entry name" value="DAMP1_SANT-like"/>
</dbReference>
<dbReference type="GO" id="GO:0003714">
    <property type="term" value="F:transcription corepressor activity"/>
    <property type="evidence" value="ECO:0007669"/>
    <property type="project" value="TreeGrafter"/>
</dbReference>
<dbReference type="PANTHER" id="PTHR12855:SF10">
    <property type="entry name" value="DNA METHYLTRANSFERASE 1-ASSOCIATED PROTEIN 1"/>
    <property type="match status" value="1"/>
</dbReference>
<evidence type="ECO:0000256" key="8">
    <source>
        <dbReference type="SAM" id="Phobius"/>
    </source>
</evidence>
<name>A0A3F2RGU8_9STRA</name>
<evidence type="ECO:0000313" key="11">
    <source>
        <dbReference type="Proteomes" id="UP000277300"/>
    </source>
</evidence>
<evidence type="ECO:0000259" key="9">
    <source>
        <dbReference type="PROSITE" id="PS50090"/>
    </source>
</evidence>
<reference evidence="10 11" key="1">
    <citation type="submission" date="2018-07" db="EMBL/GenBank/DDBJ databases">
        <title>Genome sequencing of oomycete isolates from Chile give support for New Zealand origin for Phytophthora kernoviae and make available the first Nothophytophthora sp. genome.</title>
        <authorList>
            <person name="Studholme D.J."/>
            <person name="Sanfuentes E."/>
            <person name="Panda P."/>
            <person name="Hill R."/>
            <person name="Sambles C."/>
            <person name="Grant M."/>
            <person name="Williams N.M."/>
            <person name="Mcdougal R.L."/>
        </authorList>
    </citation>
    <scope>NUCLEOTIDE SEQUENCE [LARGE SCALE GENOMIC DNA]</scope>
    <source>
        <strain evidence="10">Chile6</strain>
    </source>
</reference>
<dbReference type="InterPro" id="IPR008468">
    <property type="entry name" value="DMAP1"/>
</dbReference>
<keyword evidence="6" id="KW-0175">Coiled coil</keyword>
<feature type="transmembrane region" description="Helical" evidence="8">
    <location>
        <begin position="21"/>
        <end position="42"/>
    </location>
</feature>
<keyword evidence="2" id="KW-0156">Chromatin regulator</keyword>
<proteinExistence type="predicted"/>
<evidence type="ECO:0000313" key="10">
    <source>
        <dbReference type="EMBL" id="RLN56515.1"/>
    </source>
</evidence>
<keyword evidence="4" id="KW-0804">Transcription</keyword>
<dbReference type="EMBL" id="MBDO02000361">
    <property type="protein sequence ID" value="RLN56515.1"/>
    <property type="molecule type" value="Genomic_DNA"/>
</dbReference>
<evidence type="ECO:0000256" key="2">
    <source>
        <dbReference type="ARBA" id="ARBA00022853"/>
    </source>
</evidence>
<dbReference type="GO" id="GO:0000122">
    <property type="term" value="P:negative regulation of transcription by RNA polymerase II"/>
    <property type="evidence" value="ECO:0007669"/>
    <property type="project" value="TreeGrafter"/>
</dbReference>
<dbReference type="AlphaFoldDB" id="A0A3F2RGU8"/>
<evidence type="ECO:0000256" key="5">
    <source>
        <dbReference type="ARBA" id="ARBA00023242"/>
    </source>
</evidence>
<comment type="subcellular location">
    <subcellularLocation>
        <location evidence="1">Nucleus</location>
    </subcellularLocation>
</comment>
<dbReference type="Pfam" id="PF16282">
    <property type="entry name" value="SANT_DAMP1_like"/>
    <property type="match status" value="1"/>
</dbReference>